<accession>A0AAW8JBZ6</accession>
<evidence type="ECO:0000313" key="2">
    <source>
        <dbReference type="Proteomes" id="UP001243844"/>
    </source>
</evidence>
<dbReference type="Proteomes" id="UP001243844">
    <property type="component" value="Unassembled WGS sequence"/>
</dbReference>
<name>A0AAW8JBZ6_9GAMM</name>
<reference evidence="1" key="1">
    <citation type="submission" date="2023-08" db="EMBL/GenBank/DDBJ databases">
        <title>Emergence of clinically-relevant ST2 carbapenem-resistant Acinetobacter baumannii strains in hospital sewages in Zhejiang, East of China.</title>
        <authorList>
            <person name="Kaichao C."/>
            <person name="Zhang R."/>
        </authorList>
    </citation>
    <scope>NUCLEOTIDE SEQUENCE</scope>
    <source>
        <strain evidence="1">M-RB-37</strain>
    </source>
</reference>
<protein>
    <submittedName>
        <fullName evidence="1">Uncharacterized protein</fullName>
    </submittedName>
</protein>
<organism evidence="1 2">
    <name type="scientific">Acinetobacter rudis</name>
    <dbReference type="NCBI Taxonomy" id="632955"/>
    <lineage>
        <taxon>Bacteria</taxon>
        <taxon>Pseudomonadati</taxon>
        <taxon>Pseudomonadota</taxon>
        <taxon>Gammaproteobacteria</taxon>
        <taxon>Moraxellales</taxon>
        <taxon>Moraxellaceae</taxon>
        <taxon>Acinetobacter</taxon>
    </lineage>
</organism>
<comment type="caution">
    <text evidence="1">The sequence shown here is derived from an EMBL/GenBank/DDBJ whole genome shotgun (WGS) entry which is preliminary data.</text>
</comment>
<dbReference type="RefSeq" id="WP_308982049.1">
    <property type="nucleotide sequence ID" value="NZ_JAVIDL010000045.1"/>
</dbReference>
<dbReference type="AlphaFoldDB" id="A0AAW8JBZ6"/>
<gene>
    <name evidence="1" type="ORF">RFH47_14995</name>
</gene>
<dbReference type="EMBL" id="JAVIDL010000045">
    <property type="protein sequence ID" value="MDQ8937027.1"/>
    <property type="molecule type" value="Genomic_DNA"/>
</dbReference>
<proteinExistence type="predicted"/>
<evidence type="ECO:0000313" key="1">
    <source>
        <dbReference type="EMBL" id="MDQ8937027.1"/>
    </source>
</evidence>
<sequence>MHRVESFDADLVVDLHLKIDEWLKLNPTFQVVQIVNIPKSDKDLDPTVSNYQVLVVYNN</sequence>